<comment type="caution">
    <text evidence="4">The sequence shown here is derived from an EMBL/GenBank/DDBJ whole genome shotgun (WGS) entry which is preliminary data.</text>
</comment>
<name>S8E797_9LAMI</name>
<sequence length="89" mass="10563">IEILCHDINVHIPHHISPRIPSYNLRAAHQSLRDNWGKYLNEATWNWRLMKTILTVCHIYDEDRNYVGFDEIAAPEEVRPIAFLKRVMP</sequence>
<dbReference type="InterPro" id="IPR005804">
    <property type="entry name" value="FA_desaturase_dom"/>
</dbReference>
<dbReference type="AlphaFoldDB" id="S8E797"/>
<gene>
    <name evidence="4" type="ORF">M569_03027</name>
</gene>
<evidence type="ECO:0000313" key="5">
    <source>
        <dbReference type="Proteomes" id="UP000015453"/>
    </source>
</evidence>
<feature type="non-terminal residue" evidence="4">
    <location>
        <position position="1"/>
    </location>
</feature>
<organism evidence="4 5">
    <name type="scientific">Genlisea aurea</name>
    <dbReference type="NCBI Taxonomy" id="192259"/>
    <lineage>
        <taxon>Eukaryota</taxon>
        <taxon>Viridiplantae</taxon>
        <taxon>Streptophyta</taxon>
        <taxon>Embryophyta</taxon>
        <taxon>Tracheophyta</taxon>
        <taxon>Spermatophyta</taxon>
        <taxon>Magnoliopsida</taxon>
        <taxon>eudicotyledons</taxon>
        <taxon>Gunneridae</taxon>
        <taxon>Pentapetalae</taxon>
        <taxon>asterids</taxon>
        <taxon>lamiids</taxon>
        <taxon>Lamiales</taxon>
        <taxon>Lentibulariaceae</taxon>
        <taxon>Genlisea</taxon>
    </lineage>
</organism>
<evidence type="ECO:0000259" key="3">
    <source>
        <dbReference type="Pfam" id="PF00487"/>
    </source>
</evidence>
<feature type="domain" description="Fatty acid desaturase" evidence="3">
    <location>
        <begin position="3"/>
        <end position="40"/>
    </location>
</feature>
<evidence type="ECO:0000256" key="1">
    <source>
        <dbReference type="ARBA" id="ARBA00004370"/>
    </source>
</evidence>
<dbReference type="GO" id="GO:0016491">
    <property type="term" value="F:oxidoreductase activity"/>
    <property type="evidence" value="ECO:0007669"/>
    <property type="project" value="UniProtKB-KW"/>
</dbReference>
<evidence type="ECO:0000313" key="4">
    <source>
        <dbReference type="EMBL" id="EPS71733.1"/>
    </source>
</evidence>
<dbReference type="Pfam" id="PF00487">
    <property type="entry name" value="FA_desaturase"/>
    <property type="match status" value="1"/>
</dbReference>
<evidence type="ECO:0000256" key="2">
    <source>
        <dbReference type="ARBA" id="ARBA00023002"/>
    </source>
</evidence>
<keyword evidence="5" id="KW-1185">Reference proteome</keyword>
<dbReference type="GO" id="GO:0016020">
    <property type="term" value="C:membrane"/>
    <property type="evidence" value="ECO:0007669"/>
    <property type="project" value="UniProtKB-SubCell"/>
</dbReference>
<dbReference type="EMBL" id="AUSU01001128">
    <property type="protein sequence ID" value="EPS71733.1"/>
    <property type="molecule type" value="Genomic_DNA"/>
</dbReference>
<dbReference type="OrthoDB" id="10260134at2759"/>
<keyword evidence="2" id="KW-0560">Oxidoreductase</keyword>
<reference evidence="4 5" key="1">
    <citation type="journal article" date="2013" name="BMC Genomics">
        <title>The miniature genome of a carnivorous plant Genlisea aurea contains a low number of genes and short non-coding sequences.</title>
        <authorList>
            <person name="Leushkin E.V."/>
            <person name="Sutormin R.A."/>
            <person name="Nabieva E.R."/>
            <person name="Penin A.A."/>
            <person name="Kondrashov A.S."/>
            <person name="Logacheva M.D."/>
        </authorList>
    </citation>
    <scope>NUCLEOTIDE SEQUENCE [LARGE SCALE GENOMIC DNA]</scope>
</reference>
<dbReference type="GO" id="GO:0006629">
    <property type="term" value="P:lipid metabolic process"/>
    <property type="evidence" value="ECO:0007669"/>
    <property type="project" value="InterPro"/>
</dbReference>
<feature type="non-terminal residue" evidence="4">
    <location>
        <position position="89"/>
    </location>
</feature>
<proteinExistence type="predicted"/>
<comment type="subcellular location">
    <subcellularLocation>
        <location evidence="1">Membrane</location>
    </subcellularLocation>
</comment>
<accession>S8E797</accession>
<dbReference type="Proteomes" id="UP000015453">
    <property type="component" value="Unassembled WGS sequence"/>
</dbReference>
<protein>
    <submittedName>
        <fullName evidence="4">Chloroplast omega-6 fatty acid desaturase</fullName>
    </submittedName>
</protein>